<evidence type="ECO:0000256" key="3">
    <source>
        <dbReference type="ARBA" id="ARBA00022763"/>
    </source>
</evidence>
<dbReference type="CDD" id="cd16273">
    <property type="entry name" value="SNM1A-1C-like_MBL-fold"/>
    <property type="match status" value="1"/>
</dbReference>
<evidence type="ECO:0000259" key="7">
    <source>
        <dbReference type="Pfam" id="PF07522"/>
    </source>
</evidence>
<reference evidence="8 9" key="1">
    <citation type="journal article" date="2024" name="Nat. Commun.">
        <title>Phylogenomics reveals the evolutionary origins of lichenization in chlorophyte algae.</title>
        <authorList>
            <person name="Puginier C."/>
            <person name="Libourel C."/>
            <person name="Otte J."/>
            <person name="Skaloud P."/>
            <person name="Haon M."/>
            <person name="Grisel S."/>
            <person name="Petersen M."/>
            <person name="Berrin J.G."/>
            <person name="Delaux P.M."/>
            <person name="Dal Grande F."/>
            <person name="Keller J."/>
        </authorList>
    </citation>
    <scope>NUCLEOTIDE SEQUENCE [LARGE SCALE GENOMIC DNA]</scope>
    <source>
        <strain evidence="8 9">SAG 216-7</strain>
    </source>
</reference>
<keyword evidence="3" id="KW-0227">DNA damage</keyword>
<dbReference type="Gene3D" id="3.40.50.12650">
    <property type="match status" value="1"/>
</dbReference>
<evidence type="ECO:0000256" key="1">
    <source>
        <dbReference type="ARBA" id="ARBA00004123"/>
    </source>
</evidence>
<evidence type="ECO:0000313" key="9">
    <source>
        <dbReference type="Proteomes" id="UP001491310"/>
    </source>
</evidence>
<dbReference type="Proteomes" id="UP001491310">
    <property type="component" value="Unassembled WGS sequence"/>
</dbReference>
<evidence type="ECO:0000256" key="4">
    <source>
        <dbReference type="ARBA" id="ARBA00023204"/>
    </source>
</evidence>
<comment type="subcellular location">
    <subcellularLocation>
        <location evidence="1">Nucleus</location>
    </subcellularLocation>
</comment>
<dbReference type="InterPro" id="IPR011084">
    <property type="entry name" value="DRMBL"/>
</dbReference>
<dbReference type="Pfam" id="PF07522">
    <property type="entry name" value="DRMBL"/>
    <property type="match status" value="1"/>
</dbReference>
<name>A0ABR2YPP8_9CHLO</name>
<gene>
    <name evidence="8" type="ORF">WJX75_005954</name>
</gene>
<dbReference type="SUPFAM" id="SSF56281">
    <property type="entry name" value="Metallo-hydrolase/oxidoreductase"/>
    <property type="match status" value="1"/>
</dbReference>
<dbReference type="InterPro" id="IPR036866">
    <property type="entry name" value="RibonucZ/Hydroxyglut_hydro"/>
</dbReference>
<comment type="similarity">
    <text evidence="2">Belongs to the DNA repair metallo-beta-lactamase (DRMBL) family.</text>
</comment>
<sequence>MYGIAEIQESLRRMAPILMGKTALKFHLKAPQAQSKAKRGPSHGGPKITSYFQRSGPPAAGMTASNSSPSVRSSLPSWQKVPGLPFLVDRFGKGTEKASCKSWFLTHFHSDHYKGLTSKFKAGVIYCTLITAKLVHQRLKVPWERLRVLQLNVPLVVEGVRVTFVDANHCPGAAMIVFDPPGRAPIVHTGDCRYHAGMQEEQALVAVRGRATLILDTTYCAAQYNFPPQLQVLQFVLEAVRAEAFNPATLFLFGSYTIGKERLFLEVARILQRKVYVSASKRTVLNTLGLPPEYEALLTTDDRARLHAVPLWRVSLKHMARTLKHYRGRYTTIVGFQPTGWSMHSGKGRAPRGRRRQAGTLIVYSVPYSEHSSHQELRQMVDFLQPNSIIPSVNNDCGSKASQMVASLQPSP</sequence>
<dbReference type="Gene3D" id="3.60.15.10">
    <property type="entry name" value="Ribonuclease Z/Hydroxyacylglutathione hydrolase-like"/>
    <property type="match status" value="1"/>
</dbReference>
<feature type="domain" description="DNA repair metallo-beta-lactamase" evidence="7">
    <location>
        <begin position="293"/>
        <end position="395"/>
    </location>
</feature>
<evidence type="ECO:0000313" key="8">
    <source>
        <dbReference type="EMBL" id="KAK9909003.1"/>
    </source>
</evidence>
<keyword evidence="4" id="KW-0234">DNA repair</keyword>
<comment type="caution">
    <text evidence="8">The sequence shown here is derived from an EMBL/GenBank/DDBJ whole genome shotgun (WGS) entry which is preliminary data.</text>
</comment>
<feature type="region of interest" description="Disordered" evidence="6">
    <location>
        <begin position="31"/>
        <end position="52"/>
    </location>
</feature>
<dbReference type="EMBL" id="JALJOT010000007">
    <property type="protein sequence ID" value="KAK9909003.1"/>
    <property type="molecule type" value="Genomic_DNA"/>
</dbReference>
<accession>A0ABR2YPP8</accession>
<evidence type="ECO:0000256" key="2">
    <source>
        <dbReference type="ARBA" id="ARBA00010304"/>
    </source>
</evidence>
<protein>
    <recommendedName>
        <fullName evidence="7">DNA repair metallo-beta-lactamase domain-containing protein</fullName>
    </recommendedName>
</protein>
<evidence type="ECO:0000256" key="5">
    <source>
        <dbReference type="ARBA" id="ARBA00023242"/>
    </source>
</evidence>
<evidence type="ECO:0000256" key="6">
    <source>
        <dbReference type="SAM" id="MobiDB-lite"/>
    </source>
</evidence>
<proteinExistence type="inferred from homology"/>
<keyword evidence="5" id="KW-0539">Nucleus</keyword>
<organism evidence="8 9">
    <name type="scientific">Coccomyxa subellipsoidea</name>
    <dbReference type="NCBI Taxonomy" id="248742"/>
    <lineage>
        <taxon>Eukaryota</taxon>
        <taxon>Viridiplantae</taxon>
        <taxon>Chlorophyta</taxon>
        <taxon>core chlorophytes</taxon>
        <taxon>Trebouxiophyceae</taxon>
        <taxon>Trebouxiophyceae incertae sedis</taxon>
        <taxon>Coccomyxaceae</taxon>
        <taxon>Coccomyxa</taxon>
    </lineage>
</organism>
<dbReference type="PANTHER" id="PTHR23240:SF6">
    <property type="entry name" value="DNA CROSS-LINK REPAIR 1A PROTEIN"/>
    <property type="match status" value="1"/>
</dbReference>
<keyword evidence="9" id="KW-1185">Reference proteome</keyword>
<dbReference type="PANTHER" id="PTHR23240">
    <property type="entry name" value="DNA CROSS-LINK REPAIR PROTEIN PSO2/SNM1-RELATED"/>
    <property type="match status" value="1"/>
</dbReference>